<dbReference type="Proteomes" id="UP000324106">
    <property type="component" value="Chromosome"/>
</dbReference>
<dbReference type="AlphaFoldDB" id="A0A5P2AI45"/>
<evidence type="ECO:0000256" key="1">
    <source>
        <dbReference type="SAM" id="Phobius"/>
    </source>
</evidence>
<dbReference type="OrthoDB" id="4250765at2"/>
<evidence type="ECO:0000313" key="3">
    <source>
        <dbReference type="Proteomes" id="UP000324106"/>
    </source>
</evidence>
<dbReference type="EMBL" id="CP029194">
    <property type="protein sequence ID" value="QES17803.1"/>
    <property type="molecule type" value="Genomic_DNA"/>
</dbReference>
<name>A0A5P2AI45_STRVZ</name>
<accession>A0A5P2AI45</accession>
<sequence length="228" mass="24223">MTDQRHVEEEQVQRLLAAAAELPSSPATPGADFTAHARRRLARRRLGVAAGVTAVLVATAVGVPAMLRGMAGQGEQHPAASAQCLQSTVQNLRDGQQAGFRVVYGQVRAGSIDMDDGITGGSAFHFDIDGTLTNSGNVPSSGTALTWYPVSETQLPQPGRYVLLLAQAERPAKDGRRLFEFRPDDVLPFGTDGRLQLACEGDKPGIVEMERLRAELAGPKSPAKSGRP</sequence>
<organism evidence="2 3">
    <name type="scientific">Streptomyces venezuelae</name>
    <dbReference type="NCBI Taxonomy" id="54571"/>
    <lineage>
        <taxon>Bacteria</taxon>
        <taxon>Bacillati</taxon>
        <taxon>Actinomycetota</taxon>
        <taxon>Actinomycetes</taxon>
        <taxon>Kitasatosporales</taxon>
        <taxon>Streptomycetaceae</taxon>
        <taxon>Streptomyces</taxon>
    </lineage>
</organism>
<keyword evidence="1" id="KW-0812">Transmembrane</keyword>
<feature type="transmembrane region" description="Helical" evidence="1">
    <location>
        <begin position="46"/>
        <end position="67"/>
    </location>
</feature>
<dbReference type="RefSeq" id="WP_150263452.1">
    <property type="nucleotide sequence ID" value="NZ_CP029194.1"/>
</dbReference>
<evidence type="ECO:0000313" key="2">
    <source>
        <dbReference type="EMBL" id="QES17803.1"/>
    </source>
</evidence>
<keyword evidence="1" id="KW-1133">Transmembrane helix</keyword>
<proteinExistence type="predicted"/>
<gene>
    <name evidence="2" type="ORF">DEJ46_00740</name>
</gene>
<protein>
    <submittedName>
        <fullName evidence="2">Uncharacterized protein</fullName>
    </submittedName>
</protein>
<keyword evidence="1" id="KW-0472">Membrane</keyword>
<reference evidence="2 3" key="1">
    <citation type="submission" date="2018-05" db="EMBL/GenBank/DDBJ databases">
        <title>Streptomyces venezuelae.</title>
        <authorList>
            <person name="Kim W."/>
            <person name="Lee N."/>
            <person name="Cho B.-K."/>
        </authorList>
    </citation>
    <scope>NUCLEOTIDE SEQUENCE [LARGE SCALE GENOMIC DNA]</scope>
    <source>
        <strain evidence="2 3">ATCC 15068</strain>
    </source>
</reference>